<keyword evidence="11" id="KW-1185">Reference proteome</keyword>
<dbReference type="PANTHER" id="PTHR43271:SF1">
    <property type="entry name" value="INNER MEMBRANE TRANSPORT PROTEIN YNFM"/>
    <property type="match status" value="1"/>
</dbReference>
<dbReference type="PROSITE" id="PS50850">
    <property type="entry name" value="MFS"/>
    <property type="match status" value="1"/>
</dbReference>
<dbReference type="Gene3D" id="1.20.1250.20">
    <property type="entry name" value="MFS general substrate transporter like domains"/>
    <property type="match status" value="1"/>
</dbReference>
<sequence length="397" mass="39849">MLVPVRTDTRRVKVAVAAAGISSFALLYAPQPVLPQLAAQYHLDPGGASLAVSVATGALAIAVLPIAALSEIVGRRPVIMTSVIASAALGLLLPVAPTYSVLLVLRALQGIAIAGFPGVAAAYLVEQLGKTGVAAAVGAMIAGNSVGGMLGRLSAGFSADALGYHGALTVVAVVGLIFSMITVFALPPAPPREPARNPLKKALTGVGSALAKPVLLAQYAVALLAMGAFVAMYNAAGFRLTGHPLDLSPAIASLVFLSYAMGSVSSATVGRLVGRFGRLRAAVGALLVTAIGVLLTLPDSLPVVIVGFLVLTGGFFAAHAVANGWTAAEAPADARGQASGTYTLTYYLGSSIGGTAGSVIYAHAGWSWLSAATVAWLVLAMAVVSVVARPRRAAAAR</sequence>
<gene>
    <name evidence="10" type="ORF">HFP15_33940</name>
</gene>
<keyword evidence="4" id="KW-1003">Cell membrane</keyword>
<dbReference type="EMBL" id="JAAXLS010000043">
    <property type="protein sequence ID" value="NKQ57875.1"/>
    <property type="molecule type" value="Genomic_DNA"/>
</dbReference>
<feature type="transmembrane region" description="Helical" evidence="8">
    <location>
        <begin position="103"/>
        <end position="125"/>
    </location>
</feature>
<feature type="transmembrane region" description="Helical" evidence="8">
    <location>
        <begin position="214"/>
        <end position="235"/>
    </location>
</feature>
<protein>
    <submittedName>
        <fullName evidence="10">MFS transporter</fullName>
    </submittedName>
</protein>
<dbReference type="InterPro" id="IPR011701">
    <property type="entry name" value="MFS"/>
</dbReference>
<dbReference type="InterPro" id="IPR005829">
    <property type="entry name" value="Sugar_transporter_CS"/>
</dbReference>
<dbReference type="PANTHER" id="PTHR43271">
    <property type="entry name" value="BLL2771 PROTEIN"/>
    <property type="match status" value="1"/>
</dbReference>
<feature type="transmembrane region" description="Helical" evidence="8">
    <location>
        <begin position="50"/>
        <end position="70"/>
    </location>
</feature>
<evidence type="ECO:0000256" key="5">
    <source>
        <dbReference type="ARBA" id="ARBA00022692"/>
    </source>
</evidence>
<keyword evidence="3" id="KW-0813">Transport</keyword>
<evidence type="ECO:0000313" key="10">
    <source>
        <dbReference type="EMBL" id="NKQ57875.1"/>
    </source>
</evidence>
<feature type="transmembrane region" description="Helical" evidence="8">
    <location>
        <begin position="368"/>
        <end position="388"/>
    </location>
</feature>
<feature type="transmembrane region" description="Helical" evidence="8">
    <location>
        <begin position="12"/>
        <end position="30"/>
    </location>
</feature>
<accession>A0ABX1JGI2</accession>
<evidence type="ECO:0000256" key="4">
    <source>
        <dbReference type="ARBA" id="ARBA00022475"/>
    </source>
</evidence>
<feature type="transmembrane region" description="Helical" evidence="8">
    <location>
        <begin position="247"/>
        <end position="267"/>
    </location>
</feature>
<feature type="transmembrane region" description="Helical" evidence="8">
    <location>
        <begin position="303"/>
        <end position="322"/>
    </location>
</feature>
<feature type="transmembrane region" description="Helical" evidence="8">
    <location>
        <begin position="77"/>
        <end position="97"/>
    </location>
</feature>
<comment type="caution">
    <text evidence="10">The sequence shown here is derived from an EMBL/GenBank/DDBJ whole genome shotgun (WGS) entry which is preliminary data.</text>
</comment>
<feature type="transmembrane region" description="Helical" evidence="8">
    <location>
        <begin position="343"/>
        <end position="362"/>
    </location>
</feature>
<feature type="transmembrane region" description="Helical" evidence="8">
    <location>
        <begin position="279"/>
        <end position="297"/>
    </location>
</feature>
<dbReference type="CDD" id="cd17324">
    <property type="entry name" value="MFS_NepI_like"/>
    <property type="match status" value="1"/>
</dbReference>
<dbReference type="InterPro" id="IPR020846">
    <property type="entry name" value="MFS_dom"/>
</dbReference>
<evidence type="ECO:0000259" key="9">
    <source>
        <dbReference type="PROSITE" id="PS50850"/>
    </source>
</evidence>
<name>A0ABX1JGI2_9PSEU</name>
<dbReference type="PROSITE" id="PS00216">
    <property type="entry name" value="SUGAR_TRANSPORT_1"/>
    <property type="match status" value="1"/>
</dbReference>
<organism evidence="10 11">
    <name type="scientific">Amycolatopsis acididurans</name>
    <dbReference type="NCBI Taxonomy" id="2724524"/>
    <lineage>
        <taxon>Bacteria</taxon>
        <taxon>Bacillati</taxon>
        <taxon>Actinomycetota</taxon>
        <taxon>Actinomycetes</taxon>
        <taxon>Pseudonocardiales</taxon>
        <taxon>Pseudonocardiaceae</taxon>
        <taxon>Amycolatopsis</taxon>
    </lineage>
</organism>
<keyword evidence="7 8" id="KW-0472">Membrane</keyword>
<evidence type="ECO:0000256" key="8">
    <source>
        <dbReference type="SAM" id="Phobius"/>
    </source>
</evidence>
<feature type="domain" description="Major facilitator superfamily (MFS) profile" evidence="9">
    <location>
        <begin position="1"/>
        <end position="393"/>
    </location>
</feature>
<evidence type="ECO:0000313" key="11">
    <source>
        <dbReference type="Proteomes" id="UP000715441"/>
    </source>
</evidence>
<dbReference type="SUPFAM" id="SSF103473">
    <property type="entry name" value="MFS general substrate transporter"/>
    <property type="match status" value="1"/>
</dbReference>
<feature type="transmembrane region" description="Helical" evidence="8">
    <location>
        <begin position="162"/>
        <end position="186"/>
    </location>
</feature>
<evidence type="ECO:0000256" key="3">
    <source>
        <dbReference type="ARBA" id="ARBA00022448"/>
    </source>
</evidence>
<dbReference type="Proteomes" id="UP000715441">
    <property type="component" value="Unassembled WGS sequence"/>
</dbReference>
<comment type="similarity">
    <text evidence="2">Belongs to the major facilitator superfamily.</text>
</comment>
<evidence type="ECO:0000256" key="6">
    <source>
        <dbReference type="ARBA" id="ARBA00022989"/>
    </source>
</evidence>
<feature type="transmembrane region" description="Helical" evidence="8">
    <location>
        <begin position="132"/>
        <end position="150"/>
    </location>
</feature>
<comment type="subcellular location">
    <subcellularLocation>
        <location evidence="1">Cell membrane</location>
        <topology evidence="1">Multi-pass membrane protein</topology>
    </subcellularLocation>
</comment>
<keyword evidence="5 8" id="KW-0812">Transmembrane</keyword>
<reference evidence="10 11" key="1">
    <citation type="submission" date="2020-04" db="EMBL/GenBank/DDBJ databases">
        <title>Novel species.</title>
        <authorList>
            <person name="Teo W.F.A."/>
            <person name="Lipun K."/>
            <person name="Srisuk N."/>
            <person name="Duangmal K."/>
        </authorList>
    </citation>
    <scope>NUCLEOTIDE SEQUENCE [LARGE SCALE GENOMIC DNA]</scope>
    <source>
        <strain evidence="10 11">K13G38</strain>
    </source>
</reference>
<evidence type="ECO:0000256" key="1">
    <source>
        <dbReference type="ARBA" id="ARBA00004651"/>
    </source>
</evidence>
<dbReference type="Pfam" id="PF07690">
    <property type="entry name" value="MFS_1"/>
    <property type="match status" value="1"/>
</dbReference>
<keyword evidence="6 8" id="KW-1133">Transmembrane helix</keyword>
<dbReference type="InterPro" id="IPR036259">
    <property type="entry name" value="MFS_trans_sf"/>
</dbReference>
<evidence type="ECO:0000256" key="7">
    <source>
        <dbReference type="ARBA" id="ARBA00023136"/>
    </source>
</evidence>
<evidence type="ECO:0000256" key="2">
    <source>
        <dbReference type="ARBA" id="ARBA00008335"/>
    </source>
</evidence>
<proteinExistence type="inferred from homology"/>